<protein>
    <submittedName>
        <fullName evidence="2">Uncharacterized protein</fullName>
    </submittedName>
</protein>
<comment type="caution">
    <text evidence="2">The sequence shown here is derived from an EMBL/GenBank/DDBJ whole genome shotgun (WGS) entry which is preliminary data.</text>
</comment>
<evidence type="ECO:0000313" key="2">
    <source>
        <dbReference type="EMBL" id="KLL10810.1"/>
    </source>
</evidence>
<evidence type="ECO:0000256" key="1">
    <source>
        <dbReference type="SAM" id="Coils"/>
    </source>
</evidence>
<keyword evidence="1" id="KW-0175">Coiled coil</keyword>
<name>A0ABR5F265_9ACTN</name>
<proteinExistence type="predicted"/>
<feature type="coiled-coil region" evidence="1">
    <location>
        <begin position="365"/>
        <end position="392"/>
    </location>
</feature>
<evidence type="ECO:0000313" key="3">
    <source>
        <dbReference type="Proteomes" id="UP000035425"/>
    </source>
</evidence>
<sequence length="450" mass="50502">MPRLPGRPPWWCRVTASPLRQVLSDVAAETGRPMKDLTVLAAQNDPFRIDTPARHRDGEWLAITARDLGLGNRRIHLRGLHYMVIGRPKPDGSPYTNTDADWTWLQSDAGKAARWLQYIPFDQIVDQRNAAPTVQIFEPPEPEAYLTVGVQVDIPSVDDLMPAAELADFNGTQPYKLVAFGEKSSLADVLGPIVEQYRADLYLPTGEISDTLLYQMASIGAADGRPMVVLCFSDADPAGWQMPISIGRKLQAFKVSLFPDLEFQVHRVALTPDQVREYGLPSTPLKETEKRADRWRHEMGVEQTEIDALASLRPDLLREIARDAFEQFFDTTLDQRVFTAQGQWLHDAQRAIDEGMNAADLDRLRAMATAKLGQLQDEIDRLNSALRVTAEDFELPPMPGMPEPRISRQHAEPLIDSLWSFAEQTQRLIDSKSYRQNRAGIEPADLEGAA</sequence>
<gene>
    <name evidence="2" type="ORF">FrCorBMG51_15440</name>
</gene>
<accession>A0ABR5F265</accession>
<organism evidence="2 3">
    <name type="scientific">Protofrankia coriariae</name>
    <dbReference type="NCBI Taxonomy" id="1562887"/>
    <lineage>
        <taxon>Bacteria</taxon>
        <taxon>Bacillati</taxon>
        <taxon>Actinomycetota</taxon>
        <taxon>Actinomycetes</taxon>
        <taxon>Frankiales</taxon>
        <taxon>Frankiaceae</taxon>
        <taxon>Protofrankia</taxon>
    </lineage>
</organism>
<reference evidence="2 3" key="1">
    <citation type="submission" date="2014-12" db="EMBL/GenBank/DDBJ databases">
        <title>Frankia sp. BMG5.1 draft genome.</title>
        <authorList>
            <person name="Gtari M."/>
            <person name="Ghodhbane-Gtari F."/>
            <person name="Nouioui I."/>
            <person name="Ktari A."/>
            <person name="Hezbri K."/>
            <person name="Mimouni W."/>
            <person name="Sbissi I."/>
            <person name="Ayari A."/>
            <person name="Yamanaka T."/>
            <person name="Normand P."/>
            <person name="Tisa L.S."/>
            <person name="Boudabous A."/>
        </authorList>
    </citation>
    <scope>NUCLEOTIDE SEQUENCE [LARGE SCALE GENOMIC DNA]</scope>
    <source>
        <strain evidence="2 3">BMG5.1</strain>
    </source>
</reference>
<keyword evidence="3" id="KW-1185">Reference proteome</keyword>
<dbReference type="EMBL" id="JWIO01000025">
    <property type="protein sequence ID" value="KLL10810.1"/>
    <property type="molecule type" value="Genomic_DNA"/>
</dbReference>
<dbReference type="Proteomes" id="UP000035425">
    <property type="component" value="Unassembled WGS sequence"/>
</dbReference>